<evidence type="ECO:0000256" key="4">
    <source>
        <dbReference type="SAM" id="SignalP"/>
    </source>
</evidence>
<dbReference type="SUPFAM" id="SSF53822">
    <property type="entry name" value="Periplasmic binding protein-like I"/>
    <property type="match status" value="1"/>
</dbReference>
<dbReference type="PANTHER" id="PTHR46847:SF1">
    <property type="entry name" value="D-ALLOSE-BINDING PERIPLASMIC PROTEIN-RELATED"/>
    <property type="match status" value="1"/>
</dbReference>
<protein>
    <submittedName>
        <fullName evidence="6">Substrate-binding domain-containing protein</fullName>
    </submittedName>
</protein>
<keyword evidence="3 4" id="KW-0732">Signal</keyword>
<dbReference type="EMBL" id="CP048000">
    <property type="protein sequence ID" value="QHQ63319.1"/>
    <property type="molecule type" value="Genomic_DNA"/>
</dbReference>
<evidence type="ECO:0000259" key="5">
    <source>
        <dbReference type="Pfam" id="PF13407"/>
    </source>
</evidence>
<dbReference type="PANTHER" id="PTHR46847">
    <property type="entry name" value="D-ALLOSE-BINDING PERIPLASMIC PROTEIN-RELATED"/>
    <property type="match status" value="1"/>
</dbReference>
<comment type="similarity">
    <text evidence="2">Belongs to the bacterial solute-binding protein 2 family.</text>
</comment>
<proteinExistence type="inferred from homology"/>
<dbReference type="GO" id="GO:0030313">
    <property type="term" value="C:cell envelope"/>
    <property type="evidence" value="ECO:0007669"/>
    <property type="project" value="UniProtKB-SubCell"/>
</dbReference>
<dbReference type="CDD" id="cd01536">
    <property type="entry name" value="PBP1_ABC_sugar_binding-like"/>
    <property type="match status" value="1"/>
</dbReference>
<dbReference type="InterPro" id="IPR028082">
    <property type="entry name" value="Peripla_BP_I"/>
</dbReference>
<feature type="domain" description="Periplasmic binding protein" evidence="5">
    <location>
        <begin position="43"/>
        <end position="304"/>
    </location>
</feature>
<dbReference type="GO" id="GO:0030246">
    <property type="term" value="F:carbohydrate binding"/>
    <property type="evidence" value="ECO:0007669"/>
    <property type="project" value="UniProtKB-ARBA"/>
</dbReference>
<name>A0A6P1TSY6_9FIRM</name>
<gene>
    <name evidence="6" type="ORF">Ana3638_23175</name>
</gene>
<dbReference type="RefSeq" id="WP_161840141.1">
    <property type="nucleotide sequence ID" value="NZ_CP048000.1"/>
</dbReference>
<comment type="subcellular location">
    <subcellularLocation>
        <location evidence="1">Cell envelope</location>
    </subcellularLocation>
</comment>
<dbReference type="Gene3D" id="3.40.50.2300">
    <property type="match status" value="2"/>
</dbReference>
<dbReference type="KEGG" id="anr:Ana3638_23175"/>
<evidence type="ECO:0000256" key="3">
    <source>
        <dbReference type="ARBA" id="ARBA00022729"/>
    </source>
</evidence>
<evidence type="ECO:0000256" key="1">
    <source>
        <dbReference type="ARBA" id="ARBA00004196"/>
    </source>
</evidence>
<dbReference type="Proteomes" id="UP000464314">
    <property type="component" value="Chromosome"/>
</dbReference>
<dbReference type="PROSITE" id="PS51257">
    <property type="entry name" value="PROKAR_LIPOPROTEIN"/>
    <property type="match status" value="1"/>
</dbReference>
<reference evidence="6 7" key="1">
    <citation type="submission" date="2020-01" db="EMBL/GenBank/DDBJ databases">
        <title>Genome analysis of Anaerocolumna sp. CBA3638.</title>
        <authorList>
            <person name="Kim J."/>
            <person name="Roh S.W."/>
        </authorList>
    </citation>
    <scope>NUCLEOTIDE SEQUENCE [LARGE SCALE GENOMIC DNA]</scope>
    <source>
        <strain evidence="6 7">CBA3638</strain>
    </source>
</reference>
<feature type="chain" id="PRO_5038908285" evidence="4">
    <location>
        <begin position="20"/>
        <end position="367"/>
    </location>
</feature>
<sequence>MFRSKILICVILCLTFVSSCTRLNSGSKVLKNETAANEKPVVIAFAHKSFNSYFYTIMNEAVKKAVEERGWVFESSVADYDPMRQNQQIINFIEQKPDAIITTAIDSISIEEAIHRGNDAGIPMCTIDTNAVGGKLAIDVSFDNYKAGQMAARAIVEQLIKKYGEAKGTVFNAYGELSSNAWRLRKEGFESVIDQYPGITYLPRATEGRPELVKEELLKVFKAGLKIDAVHASSEHPGRGLVEALEESNHWVPFWEDGHIILVTIDAEPYFVDLINKGYADSAVAQDVIAYGNITVDLLASYVLAGKPIPEGKYYSEDTYWQVCDISITDNQAKVTIPPYIINADNSNDHRQWAYVAEKLWGFQYSK</sequence>
<evidence type="ECO:0000313" key="7">
    <source>
        <dbReference type="Proteomes" id="UP000464314"/>
    </source>
</evidence>
<accession>A0A6P1TSY6</accession>
<dbReference type="InterPro" id="IPR025997">
    <property type="entry name" value="SBP_2_dom"/>
</dbReference>
<feature type="signal peptide" evidence="4">
    <location>
        <begin position="1"/>
        <end position="19"/>
    </location>
</feature>
<evidence type="ECO:0000313" key="6">
    <source>
        <dbReference type="EMBL" id="QHQ63319.1"/>
    </source>
</evidence>
<evidence type="ECO:0000256" key="2">
    <source>
        <dbReference type="ARBA" id="ARBA00007639"/>
    </source>
</evidence>
<dbReference type="AlphaFoldDB" id="A0A6P1TSY6"/>
<dbReference type="Pfam" id="PF13407">
    <property type="entry name" value="Peripla_BP_4"/>
    <property type="match status" value="1"/>
</dbReference>
<keyword evidence="7" id="KW-1185">Reference proteome</keyword>
<organism evidence="6 7">
    <name type="scientific">Anaerocolumna sedimenticola</name>
    <dbReference type="NCBI Taxonomy" id="2696063"/>
    <lineage>
        <taxon>Bacteria</taxon>
        <taxon>Bacillati</taxon>
        <taxon>Bacillota</taxon>
        <taxon>Clostridia</taxon>
        <taxon>Lachnospirales</taxon>
        <taxon>Lachnospiraceae</taxon>
        <taxon>Anaerocolumna</taxon>
    </lineage>
</organism>